<dbReference type="Gene3D" id="3.90.190.10">
    <property type="entry name" value="Protein tyrosine phosphatase superfamily"/>
    <property type="match status" value="1"/>
</dbReference>
<evidence type="ECO:0000313" key="9">
    <source>
        <dbReference type="EMBL" id="EGG15805.1"/>
    </source>
</evidence>
<comment type="catalytic activity">
    <reaction evidence="5">
        <text>O-phospho-L-seryl-[protein] + H2O = L-seryl-[protein] + phosphate</text>
        <dbReference type="Rhea" id="RHEA:20629"/>
        <dbReference type="Rhea" id="RHEA-COMP:9863"/>
        <dbReference type="Rhea" id="RHEA-COMP:11604"/>
        <dbReference type="ChEBI" id="CHEBI:15377"/>
        <dbReference type="ChEBI" id="CHEBI:29999"/>
        <dbReference type="ChEBI" id="CHEBI:43474"/>
        <dbReference type="ChEBI" id="CHEBI:83421"/>
        <dbReference type="EC" id="3.1.3.16"/>
    </reaction>
</comment>
<evidence type="ECO:0000256" key="5">
    <source>
        <dbReference type="ARBA" id="ARBA00047761"/>
    </source>
</evidence>
<keyword evidence="4" id="KW-0904">Protein phosphatase</keyword>
<feature type="domain" description="Tyrosine specific protein phosphatases" evidence="8">
    <location>
        <begin position="113"/>
        <end position="170"/>
    </location>
</feature>
<dbReference type="GO" id="GO:0043409">
    <property type="term" value="P:negative regulation of MAPK cascade"/>
    <property type="evidence" value="ECO:0007669"/>
    <property type="project" value="TreeGrafter"/>
</dbReference>
<name>F4Q7Q5_CACFS</name>
<dbReference type="GO" id="GO:0004722">
    <property type="term" value="F:protein serine/threonine phosphatase activity"/>
    <property type="evidence" value="ECO:0007669"/>
    <property type="project" value="UniProtKB-EC"/>
</dbReference>
<protein>
    <recommendedName>
        <fullName evidence="2">protein-tyrosine-phosphatase</fullName>
        <ecNumber evidence="2">3.1.3.48</ecNumber>
    </recommendedName>
</protein>
<dbReference type="InterPro" id="IPR000387">
    <property type="entry name" value="Tyr_Pase_dom"/>
</dbReference>
<evidence type="ECO:0000256" key="3">
    <source>
        <dbReference type="ARBA" id="ARBA00022801"/>
    </source>
</evidence>
<dbReference type="GO" id="GO:0005737">
    <property type="term" value="C:cytoplasm"/>
    <property type="evidence" value="ECO:0007669"/>
    <property type="project" value="TreeGrafter"/>
</dbReference>
<dbReference type="GO" id="GO:0004725">
    <property type="term" value="F:protein tyrosine phosphatase activity"/>
    <property type="evidence" value="ECO:0007669"/>
    <property type="project" value="UniProtKB-EC"/>
</dbReference>
<dbReference type="OrthoDB" id="18233at2759"/>
<evidence type="ECO:0000256" key="6">
    <source>
        <dbReference type="SAM" id="Coils"/>
    </source>
</evidence>
<sequence>MTTTKRKMDGNFKYVLELRQKEKKTINQQIEEAEVGEKELKRQLSKYDQATEILDFLYLAGYGSTHLDVLRELGVTCVINVAEECRCKFLPNDDGIVEHRQIIEDIVQTDQHSTFYQLFKVIDKVQSQGGKVLVHCMRGRSRSATIVIGYLIYKYNWDLKKAYAFVKEKRSFIGPHGHLKIQLIVFEKEHLDVDQSKKVWSS</sequence>
<reference evidence="10" key="1">
    <citation type="journal article" date="2011" name="Genome Res.">
        <title>Phylogeny-wide analysis of social amoeba genomes highlights ancient origins for complex intercellular communication.</title>
        <authorList>
            <person name="Heidel A.J."/>
            <person name="Lawal H.M."/>
            <person name="Felder M."/>
            <person name="Schilde C."/>
            <person name="Helps N.R."/>
            <person name="Tunggal B."/>
            <person name="Rivero F."/>
            <person name="John U."/>
            <person name="Schleicher M."/>
            <person name="Eichinger L."/>
            <person name="Platzer M."/>
            <person name="Noegel A.A."/>
            <person name="Schaap P."/>
            <person name="Gloeckner G."/>
        </authorList>
    </citation>
    <scope>NUCLEOTIDE SEQUENCE [LARGE SCALE GENOMIC DNA]</scope>
    <source>
        <strain evidence="10">SH3</strain>
    </source>
</reference>
<proteinExistence type="inferred from homology"/>
<keyword evidence="6" id="KW-0175">Coiled coil</keyword>
<accession>F4Q7Q5</accession>
<dbReference type="EMBL" id="GL883025">
    <property type="protein sequence ID" value="EGG15805.1"/>
    <property type="molecule type" value="Genomic_DNA"/>
</dbReference>
<dbReference type="CDD" id="cd14498">
    <property type="entry name" value="DSP"/>
    <property type="match status" value="1"/>
</dbReference>
<dbReference type="PANTHER" id="PTHR10159:SF530">
    <property type="entry name" value="DUAL SPECIFICITY PROTEIN PHOSPHATASE DDB_G0271350-RELATED"/>
    <property type="match status" value="1"/>
</dbReference>
<dbReference type="InterPro" id="IPR029021">
    <property type="entry name" value="Prot-tyrosine_phosphatase-like"/>
</dbReference>
<dbReference type="Pfam" id="PF00782">
    <property type="entry name" value="DSPc"/>
    <property type="match status" value="1"/>
</dbReference>
<keyword evidence="10" id="KW-1185">Reference proteome</keyword>
<dbReference type="STRING" id="1054147.F4Q7Q5"/>
<dbReference type="OMA" id="CMRGRSR"/>
<feature type="domain" description="Tyrosine-protein phosphatase" evidence="7">
    <location>
        <begin position="49"/>
        <end position="192"/>
    </location>
</feature>
<evidence type="ECO:0000256" key="4">
    <source>
        <dbReference type="ARBA" id="ARBA00022912"/>
    </source>
</evidence>
<keyword evidence="3" id="KW-0378">Hydrolase</keyword>
<dbReference type="KEGG" id="dfa:DFA_09473"/>
<dbReference type="PROSITE" id="PS50056">
    <property type="entry name" value="TYR_PHOSPHATASE_2"/>
    <property type="match status" value="1"/>
</dbReference>
<dbReference type="GeneID" id="14867891"/>
<dbReference type="InterPro" id="IPR020422">
    <property type="entry name" value="TYR_PHOSPHATASE_DUAL_dom"/>
</dbReference>
<evidence type="ECO:0000259" key="7">
    <source>
        <dbReference type="PROSITE" id="PS50054"/>
    </source>
</evidence>
<dbReference type="Proteomes" id="UP000007797">
    <property type="component" value="Unassembled WGS sequence"/>
</dbReference>
<dbReference type="RefSeq" id="XP_004352130.1">
    <property type="nucleotide sequence ID" value="XM_004352078.1"/>
</dbReference>
<organism evidence="9 10">
    <name type="scientific">Cavenderia fasciculata</name>
    <name type="common">Slime mold</name>
    <name type="synonym">Dictyostelium fasciculatum</name>
    <dbReference type="NCBI Taxonomy" id="261658"/>
    <lineage>
        <taxon>Eukaryota</taxon>
        <taxon>Amoebozoa</taxon>
        <taxon>Evosea</taxon>
        <taxon>Eumycetozoa</taxon>
        <taxon>Dictyostelia</taxon>
        <taxon>Acytosteliales</taxon>
        <taxon>Cavenderiaceae</taxon>
        <taxon>Cavenderia</taxon>
    </lineage>
</organism>
<feature type="coiled-coil region" evidence="6">
    <location>
        <begin position="23"/>
        <end position="50"/>
    </location>
</feature>
<dbReference type="PROSITE" id="PS00383">
    <property type="entry name" value="TYR_PHOSPHATASE_1"/>
    <property type="match status" value="1"/>
</dbReference>
<evidence type="ECO:0000313" key="10">
    <source>
        <dbReference type="Proteomes" id="UP000007797"/>
    </source>
</evidence>
<dbReference type="InterPro" id="IPR016130">
    <property type="entry name" value="Tyr_Pase_AS"/>
</dbReference>
<dbReference type="EC" id="3.1.3.48" evidence="2"/>
<dbReference type="InterPro" id="IPR000340">
    <property type="entry name" value="Dual-sp_phosphatase_cat-dom"/>
</dbReference>
<dbReference type="SMART" id="SM00195">
    <property type="entry name" value="DSPc"/>
    <property type="match status" value="1"/>
</dbReference>
<gene>
    <name evidence="9" type="ORF">DFA_09473</name>
</gene>
<evidence type="ECO:0000259" key="8">
    <source>
        <dbReference type="PROSITE" id="PS50056"/>
    </source>
</evidence>
<dbReference type="PANTHER" id="PTHR10159">
    <property type="entry name" value="DUAL SPECIFICITY PROTEIN PHOSPHATASE"/>
    <property type="match status" value="1"/>
</dbReference>
<dbReference type="SUPFAM" id="SSF52799">
    <property type="entry name" value="(Phosphotyrosine protein) phosphatases II"/>
    <property type="match status" value="1"/>
</dbReference>
<evidence type="ECO:0000256" key="2">
    <source>
        <dbReference type="ARBA" id="ARBA00013064"/>
    </source>
</evidence>
<dbReference type="AlphaFoldDB" id="F4Q7Q5"/>
<comment type="similarity">
    <text evidence="1">Belongs to the protein-tyrosine phosphatase family. Non-receptor class dual specificity subfamily.</text>
</comment>
<evidence type="ECO:0000256" key="1">
    <source>
        <dbReference type="ARBA" id="ARBA00008601"/>
    </source>
</evidence>
<dbReference type="PROSITE" id="PS50054">
    <property type="entry name" value="TYR_PHOSPHATASE_DUAL"/>
    <property type="match status" value="1"/>
</dbReference>